<gene>
    <name evidence="2" type="ORF">NQ315_015159</name>
</gene>
<feature type="chain" id="PRO_5043821343" evidence="1">
    <location>
        <begin position="28"/>
        <end position="125"/>
    </location>
</feature>
<keyword evidence="3" id="KW-1185">Reference proteome</keyword>
<reference evidence="2 3" key="1">
    <citation type="journal article" date="2023" name="Insect Mol. Biol.">
        <title>Genome sequencing provides insights into the evolution of gene families encoding plant cell wall-degrading enzymes in longhorned beetles.</title>
        <authorList>
            <person name="Shin N.R."/>
            <person name="Okamura Y."/>
            <person name="Kirsch R."/>
            <person name="Pauchet Y."/>
        </authorList>
    </citation>
    <scope>NUCLEOTIDE SEQUENCE [LARGE SCALE GENOMIC DNA]</scope>
    <source>
        <strain evidence="2">EAD_L_NR</strain>
    </source>
</reference>
<dbReference type="EMBL" id="JANEYG010000118">
    <property type="protein sequence ID" value="KAJ8912647.1"/>
    <property type="molecule type" value="Genomic_DNA"/>
</dbReference>
<evidence type="ECO:0000313" key="2">
    <source>
        <dbReference type="EMBL" id="KAJ8912647.1"/>
    </source>
</evidence>
<comment type="caution">
    <text evidence="2">The sequence shown here is derived from an EMBL/GenBank/DDBJ whole genome shotgun (WGS) entry which is preliminary data.</text>
</comment>
<dbReference type="Proteomes" id="UP001159042">
    <property type="component" value="Unassembled WGS sequence"/>
</dbReference>
<keyword evidence="1" id="KW-0732">Signal</keyword>
<feature type="signal peptide" evidence="1">
    <location>
        <begin position="1"/>
        <end position="27"/>
    </location>
</feature>
<evidence type="ECO:0000256" key="1">
    <source>
        <dbReference type="SAM" id="SignalP"/>
    </source>
</evidence>
<protein>
    <submittedName>
        <fullName evidence="2">Uncharacterized protein</fullName>
    </submittedName>
</protein>
<accession>A0AAV8VEI6</accession>
<organism evidence="2 3">
    <name type="scientific">Exocentrus adspersus</name>
    <dbReference type="NCBI Taxonomy" id="1586481"/>
    <lineage>
        <taxon>Eukaryota</taxon>
        <taxon>Metazoa</taxon>
        <taxon>Ecdysozoa</taxon>
        <taxon>Arthropoda</taxon>
        <taxon>Hexapoda</taxon>
        <taxon>Insecta</taxon>
        <taxon>Pterygota</taxon>
        <taxon>Neoptera</taxon>
        <taxon>Endopterygota</taxon>
        <taxon>Coleoptera</taxon>
        <taxon>Polyphaga</taxon>
        <taxon>Cucujiformia</taxon>
        <taxon>Chrysomeloidea</taxon>
        <taxon>Cerambycidae</taxon>
        <taxon>Lamiinae</taxon>
        <taxon>Acanthocinini</taxon>
        <taxon>Exocentrus</taxon>
    </lineage>
</organism>
<sequence>MMHGAPLGLVVLFQMDWLNHFIQHANSSQEQKSCLSLITMKATYLLKLAKDNGITDVSLLSLVLIRSTYYNTAANEWMLSHPSTPITIYNVAEVAGKAYSLAFNLVSVCQESGLLMKTYLVMTNI</sequence>
<evidence type="ECO:0000313" key="3">
    <source>
        <dbReference type="Proteomes" id="UP001159042"/>
    </source>
</evidence>
<name>A0AAV8VEI6_9CUCU</name>
<proteinExistence type="predicted"/>
<dbReference type="AlphaFoldDB" id="A0AAV8VEI6"/>